<dbReference type="InterPro" id="IPR014990">
    <property type="entry name" value="DUF1838"/>
</dbReference>
<evidence type="ECO:0000313" key="1">
    <source>
        <dbReference type="EMBL" id="MDS3859267.1"/>
    </source>
</evidence>
<accession>A0AAE4FPR7</accession>
<name>A0AAE4FPR7_9CYAN</name>
<organism evidence="1 2">
    <name type="scientific">Pseudocalidococcus azoricus BACA0444</name>
    <dbReference type="NCBI Taxonomy" id="2918990"/>
    <lineage>
        <taxon>Bacteria</taxon>
        <taxon>Bacillati</taxon>
        <taxon>Cyanobacteriota</taxon>
        <taxon>Cyanophyceae</taxon>
        <taxon>Acaryochloridales</taxon>
        <taxon>Thermosynechococcaceae</taxon>
        <taxon>Pseudocalidococcus</taxon>
        <taxon>Pseudocalidococcus azoricus</taxon>
    </lineage>
</organism>
<reference evidence="2" key="1">
    <citation type="submission" date="2023-07" db="EMBL/GenBank/DDBJ databases">
        <authorList>
            <person name="Luz R."/>
            <person name="Cordeiro R."/>
            <person name="Fonseca A."/>
            <person name="Goncalves V."/>
        </authorList>
    </citation>
    <scope>NUCLEOTIDE SEQUENCE [LARGE SCALE GENOMIC DNA]</scope>
    <source>
        <strain evidence="2">BACA0444</strain>
    </source>
</reference>
<protein>
    <submittedName>
        <fullName evidence="1">DUF1838 domain-containing protein</fullName>
    </submittedName>
</protein>
<proteinExistence type="predicted"/>
<evidence type="ECO:0000313" key="2">
    <source>
        <dbReference type="Proteomes" id="UP001268256"/>
    </source>
</evidence>
<comment type="caution">
    <text evidence="1">The sequence shown here is derived from an EMBL/GenBank/DDBJ whole genome shotgun (WGS) entry which is preliminary data.</text>
</comment>
<dbReference type="AlphaFoldDB" id="A0AAE4FPR7"/>
<dbReference type="RefSeq" id="WP_322876602.1">
    <property type="nucleotide sequence ID" value="NZ_JAVMIP010000001.1"/>
</dbReference>
<dbReference type="EMBL" id="JAVMIP010000001">
    <property type="protein sequence ID" value="MDS3859267.1"/>
    <property type="molecule type" value="Genomic_DNA"/>
</dbReference>
<dbReference type="Pfam" id="PF08894">
    <property type="entry name" value="DUF1838"/>
    <property type="match status" value="1"/>
</dbReference>
<sequence length="282" mass="32138">MSLPDFSIIPAGEGIWHEFSARDFVRVRATLTEETAFIVWQGAIYSLVPGEKKQHLFDIVGMSAARCLAHPEGGWDFTSRELLFYLDPKSGELLHRWQNPWTEETVTVVHVANSPVQGRFRHPFPALVTPQTTTFIFDLFPNYPNALATDPKFQDYSPQALYQAVELFKLTVPTVEILNPDPPSIENLLLAWSRIGPWLPWMKMGARPGQMIYSASGRKVMEVLALPRLIQQQIETRLPLFSQAPSQKLDTEDMTSWRYFAQNFEAYLANEQFPLPAPNDSN</sequence>
<keyword evidence="2" id="KW-1185">Reference proteome</keyword>
<dbReference type="Proteomes" id="UP001268256">
    <property type="component" value="Unassembled WGS sequence"/>
</dbReference>
<gene>
    <name evidence="1" type="ORF">RIF25_00460</name>
</gene>